<dbReference type="GO" id="GO:0008757">
    <property type="term" value="F:S-adenosylmethionine-dependent methyltransferase activity"/>
    <property type="evidence" value="ECO:0000318"/>
    <property type="project" value="GO_Central"/>
</dbReference>
<keyword evidence="6" id="KW-0472">Membrane</keyword>
<protein>
    <submittedName>
        <fullName evidence="7">BnaC05g15220D protein</fullName>
    </submittedName>
</protein>
<evidence type="ECO:0000256" key="5">
    <source>
        <dbReference type="ARBA" id="ARBA00022842"/>
    </source>
</evidence>
<dbReference type="EMBL" id="LK032446">
    <property type="protein sequence ID" value="CDY39365.1"/>
    <property type="molecule type" value="Genomic_DNA"/>
</dbReference>
<dbReference type="OMA" id="TMFKERC"/>
<dbReference type="InterPro" id="IPR029063">
    <property type="entry name" value="SAM-dependent_MTases_sf"/>
</dbReference>
<dbReference type="InterPro" id="IPR042086">
    <property type="entry name" value="MeTrfase_capping"/>
</dbReference>
<dbReference type="InterPro" id="IPR005299">
    <property type="entry name" value="MeTrfase_7"/>
</dbReference>
<dbReference type="AlphaFoldDB" id="A0A078HLN0"/>
<keyword evidence="6" id="KW-1133">Transmembrane helix</keyword>
<dbReference type="STRING" id="3708.A0A078HLN0"/>
<reference evidence="7 8" key="1">
    <citation type="journal article" date="2014" name="Science">
        <title>Plant genetics. Early allopolyploid evolution in the post-Neolithic Brassica napus oilseed genome.</title>
        <authorList>
            <person name="Chalhoub B."/>
            <person name="Denoeud F."/>
            <person name="Liu S."/>
            <person name="Parkin I.A."/>
            <person name="Tang H."/>
            <person name="Wang X."/>
            <person name="Chiquet J."/>
            <person name="Belcram H."/>
            <person name="Tong C."/>
            <person name="Samans B."/>
            <person name="Correa M."/>
            <person name="Da Silva C."/>
            <person name="Just J."/>
            <person name="Falentin C."/>
            <person name="Koh C.S."/>
            <person name="Le Clainche I."/>
            <person name="Bernard M."/>
            <person name="Bento P."/>
            <person name="Noel B."/>
            <person name="Labadie K."/>
            <person name="Alberti A."/>
            <person name="Charles M."/>
            <person name="Arnaud D."/>
            <person name="Guo H."/>
            <person name="Daviaud C."/>
            <person name="Alamery S."/>
            <person name="Jabbari K."/>
            <person name="Zhao M."/>
            <person name="Edger P.P."/>
            <person name="Chelaifa H."/>
            <person name="Tack D."/>
            <person name="Lassalle G."/>
            <person name="Mestiri I."/>
            <person name="Schnel N."/>
            <person name="Le Paslier M.C."/>
            <person name="Fan G."/>
            <person name="Renault V."/>
            <person name="Bayer P.E."/>
            <person name="Golicz A.A."/>
            <person name="Manoli S."/>
            <person name="Lee T.H."/>
            <person name="Thi V.H."/>
            <person name="Chalabi S."/>
            <person name="Hu Q."/>
            <person name="Fan C."/>
            <person name="Tollenaere R."/>
            <person name="Lu Y."/>
            <person name="Battail C."/>
            <person name="Shen J."/>
            <person name="Sidebottom C.H."/>
            <person name="Wang X."/>
            <person name="Canaguier A."/>
            <person name="Chauveau A."/>
            <person name="Berard A."/>
            <person name="Deniot G."/>
            <person name="Guan M."/>
            <person name="Liu Z."/>
            <person name="Sun F."/>
            <person name="Lim Y.P."/>
            <person name="Lyons E."/>
            <person name="Town C.D."/>
            <person name="Bancroft I."/>
            <person name="Wang X."/>
            <person name="Meng J."/>
            <person name="Ma J."/>
            <person name="Pires J.C."/>
            <person name="King G.J."/>
            <person name="Brunel D."/>
            <person name="Delourme R."/>
            <person name="Renard M."/>
            <person name="Aury J.M."/>
            <person name="Adams K.L."/>
            <person name="Batley J."/>
            <person name="Snowdon R.J."/>
            <person name="Tost J."/>
            <person name="Edwards D."/>
            <person name="Zhou Y."/>
            <person name="Hua W."/>
            <person name="Sharpe A.G."/>
            <person name="Paterson A.H."/>
            <person name="Guan C."/>
            <person name="Wincker P."/>
        </authorList>
    </citation>
    <scope>NUCLEOTIDE SEQUENCE [LARGE SCALE GENOMIC DNA]</scope>
    <source>
        <strain evidence="8">cv. Darmor-bzh</strain>
    </source>
</reference>
<keyword evidence="6" id="KW-0812">Transmembrane</keyword>
<dbReference type="PANTHER" id="PTHR31009">
    <property type="entry name" value="S-ADENOSYL-L-METHIONINE:CARBOXYL METHYLTRANSFERASE FAMILY PROTEIN"/>
    <property type="match status" value="1"/>
</dbReference>
<keyword evidence="8" id="KW-1185">Reference proteome</keyword>
<evidence type="ECO:0000256" key="2">
    <source>
        <dbReference type="ARBA" id="ARBA00022679"/>
    </source>
</evidence>
<dbReference type="Gene3D" id="3.40.50.150">
    <property type="entry name" value="Vaccinia Virus protein VP39"/>
    <property type="match status" value="1"/>
</dbReference>
<name>A0A078HLN0_BRANA</name>
<keyword evidence="1" id="KW-0489">Methyltransferase</keyword>
<keyword evidence="2" id="KW-0808">Transferase</keyword>
<evidence type="ECO:0000256" key="4">
    <source>
        <dbReference type="ARBA" id="ARBA00022723"/>
    </source>
</evidence>
<keyword evidence="3" id="KW-0949">S-adenosyl-L-methionine</keyword>
<dbReference type="Gene3D" id="1.10.1200.270">
    <property type="entry name" value="Methyltransferase, alpha-helical capping domain"/>
    <property type="match status" value="1"/>
</dbReference>
<dbReference type="Pfam" id="PF03492">
    <property type="entry name" value="Methyltransf_7"/>
    <property type="match status" value="1"/>
</dbReference>
<feature type="transmembrane region" description="Helical" evidence="6">
    <location>
        <begin position="6"/>
        <end position="22"/>
    </location>
</feature>
<dbReference type="Proteomes" id="UP000028999">
    <property type="component" value="Unassembled WGS sequence"/>
</dbReference>
<keyword evidence="5" id="KW-0460">Magnesium</keyword>
<organism evidence="7 8">
    <name type="scientific">Brassica napus</name>
    <name type="common">Rape</name>
    <dbReference type="NCBI Taxonomy" id="3708"/>
    <lineage>
        <taxon>Eukaryota</taxon>
        <taxon>Viridiplantae</taxon>
        <taxon>Streptophyta</taxon>
        <taxon>Embryophyta</taxon>
        <taxon>Tracheophyta</taxon>
        <taxon>Spermatophyta</taxon>
        <taxon>Magnoliopsida</taxon>
        <taxon>eudicotyledons</taxon>
        <taxon>Gunneridae</taxon>
        <taxon>Pentapetalae</taxon>
        <taxon>rosids</taxon>
        <taxon>malvids</taxon>
        <taxon>Brassicales</taxon>
        <taxon>Brassicaceae</taxon>
        <taxon>Brassiceae</taxon>
        <taxon>Brassica</taxon>
    </lineage>
</organism>
<proteinExistence type="predicted"/>
<dbReference type="Gramene" id="CDY39365">
    <property type="protein sequence ID" value="CDY39365"/>
    <property type="gene ID" value="GSBRNA2T00067810001"/>
</dbReference>
<gene>
    <name evidence="7" type="primary">BnaC05g15220D</name>
    <name evidence="7" type="ORF">GSBRNA2T00067810001</name>
</gene>
<evidence type="ECO:0000313" key="7">
    <source>
        <dbReference type="EMBL" id="CDY39365.1"/>
    </source>
</evidence>
<evidence type="ECO:0000313" key="8">
    <source>
        <dbReference type="Proteomes" id="UP000028999"/>
    </source>
</evidence>
<evidence type="ECO:0000256" key="6">
    <source>
        <dbReference type="SAM" id="Phobius"/>
    </source>
</evidence>
<dbReference type="SUPFAM" id="SSF53335">
    <property type="entry name" value="S-adenosyl-L-methionine-dependent methyltransferases"/>
    <property type="match status" value="1"/>
</dbReference>
<sequence>MMLAKVSYFIFLFFYFFIFFRLKKNASSRVATCRWGPRTYIYLFFFFFFFKFFFFFFFFFKKFRNFELWNRRLGLFLRSQQSLVHLQYRRNNPKLVTVFCVGGSWLFLRTLHWLSQVSDLDNKGKIYLSKTSPMSAHKAYALQFQTDFSVFLRSRSEELVPGGRMVLSFLGRSSTDPTTEEACFQWELLAQALMSMANEGIIEEENIDAFNAPYYAASSEELKIAIEKEGSFSIDRLDISPVDWEGESISEKSYDIVHSKPESLTSGRRVARTIRAVVEPMLEPTFGQNVMDELFERYAKIVGEYLYVSSPRYALIIVSLVRMS</sequence>
<dbReference type="PaxDb" id="3708-A0A078HLN0"/>
<evidence type="ECO:0000256" key="3">
    <source>
        <dbReference type="ARBA" id="ARBA00022691"/>
    </source>
</evidence>
<dbReference type="GO" id="GO:0032259">
    <property type="term" value="P:methylation"/>
    <property type="evidence" value="ECO:0000318"/>
    <property type="project" value="GO_Central"/>
</dbReference>
<accession>A0A078HLN0</accession>
<dbReference type="GO" id="GO:0046872">
    <property type="term" value="F:metal ion binding"/>
    <property type="evidence" value="ECO:0007669"/>
    <property type="project" value="UniProtKB-KW"/>
</dbReference>
<evidence type="ECO:0000256" key="1">
    <source>
        <dbReference type="ARBA" id="ARBA00022603"/>
    </source>
</evidence>
<feature type="transmembrane region" description="Helical" evidence="6">
    <location>
        <begin position="42"/>
        <end position="60"/>
    </location>
</feature>
<keyword evidence="4" id="KW-0479">Metal-binding</keyword>